<evidence type="ECO:0000313" key="1">
    <source>
        <dbReference type="EMBL" id="DAD69717.1"/>
    </source>
</evidence>
<accession>A0A8S5LHZ3</accession>
<dbReference type="EMBL" id="BK015854">
    <property type="protein sequence ID" value="DAD69717.1"/>
    <property type="molecule type" value="Genomic_DNA"/>
</dbReference>
<proteinExistence type="predicted"/>
<sequence length="33" mass="3552">MAGACGRSGSDLRVAHQLPSARCSYSQRGPRYL</sequence>
<name>A0A8S5LHZ3_9CAUD</name>
<reference evidence="1" key="1">
    <citation type="journal article" date="2021" name="Proc. Natl. Acad. Sci. U.S.A.">
        <title>A Catalog of Tens of Thousands of Viruses from Human Metagenomes Reveals Hidden Associations with Chronic Diseases.</title>
        <authorList>
            <person name="Tisza M.J."/>
            <person name="Buck C.B."/>
        </authorList>
    </citation>
    <scope>NUCLEOTIDE SEQUENCE</scope>
    <source>
        <strain evidence="1">CtFCq8</strain>
    </source>
</reference>
<organism evidence="1">
    <name type="scientific">Myoviridae sp. ctFCq8</name>
    <dbReference type="NCBI Taxonomy" id="2827605"/>
    <lineage>
        <taxon>Viruses</taxon>
        <taxon>Duplodnaviria</taxon>
        <taxon>Heunggongvirae</taxon>
        <taxon>Uroviricota</taxon>
        <taxon>Caudoviricetes</taxon>
    </lineage>
</organism>
<protein>
    <submittedName>
        <fullName evidence="1">Uncharacterized protein</fullName>
    </submittedName>
</protein>